<gene>
    <name evidence="1" type="ORF">RFULGI_LOCUS16858</name>
</gene>
<reference evidence="1" key="1">
    <citation type="submission" date="2021-06" db="EMBL/GenBank/DDBJ databases">
        <authorList>
            <person name="Kallberg Y."/>
            <person name="Tangrot J."/>
            <person name="Rosling A."/>
        </authorList>
    </citation>
    <scope>NUCLEOTIDE SEQUENCE</scope>
    <source>
        <strain evidence="1">IN212</strain>
    </source>
</reference>
<accession>A0A9N9P862</accession>
<keyword evidence="2" id="KW-1185">Reference proteome</keyword>
<sequence length="162" mass="18191">NIDVAIRLTSAATIYFERLNETAKLAFYDEMITSFANAISVNTTRLSMQKRYQNDGSAREPWPILFRVTLVAAQDSNEISTREMFASLSALVTNKSITSLMFYNSTASLDSEFGVMELKFYGNDNFHNWARQNVVASSIFIVLSYCDIEALDFVSSDISNSS</sequence>
<feature type="non-terminal residue" evidence="1">
    <location>
        <position position="162"/>
    </location>
</feature>
<dbReference type="AlphaFoldDB" id="A0A9N9P862"/>
<evidence type="ECO:0000313" key="1">
    <source>
        <dbReference type="EMBL" id="CAG8792257.1"/>
    </source>
</evidence>
<dbReference type="EMBL" id="CAJVPZ010062535">
    <property type="protein sequence ID" value="CAG8792257.1"/>
    <property type="molecule type" value="Genomic_DNA"/>
</dbReference>
<feature type="non-terminal residue" evidence="1">
    <location>
        <position position="1"/>
    </location>
</feature>
<evidence type="ECO:0000313" key="2">
    <source>
        <dbReference type="Proteomes" id="UP000789396"/>
    </source>
</evidence>
<name>A0A9N9P862_9GLOM</name>
<dbReference type="Proteomes" id="UP000789396">
    <property type="component" value="Unassembled WGS sequence"/>
</dbReference>
<proteinExistence type="predicted"/>
<protein>
    <submittedName>
        <fullName evidence="1">607_t:CDS:1</fullName>
    </submittedName>
</protein>
<dbReference type="OrthoDB" id="2338688at2759"/>
<organism evidence="1 2">
    <name type="scientific">Racocetra fulgida</name>
    <dbReference type="NCBI Taxonomy" id="60492"/>
    <lineage>
        <taxon>Eukaryota</taxon>
        <taxon>Fungi</taxon>
        <taxon>Fungi incertae sedis</taxon>
        <taxon>Mucoromycota</taxon>
        <taxon>Glomeromycotina</taxon>
        <taxon>Glomeromycetes</taxon>
        <taxon>Diversisporales</taxon>
        <taxon>Gigasporaceae</taxon>
        <taxon>Racocetra</taxon>
    </lineage>
</organism>
<comment type="caution">
    <text evidence="1">The sequence shown here is derived from an EMBL/GenBank/DDBJ whole genome shotgun (WGS) entry which is preliminary data.</text>
</comment>